<evidence type="ECO:0000313" key="1">
    <source>
        <dbReference type="EMBL" id="VDK63614.1"/>
    </source>
</evidence>
<dbReference type="Proteomes" id="UP000271889">
    <property type="component" value="Unassembled WGS sequence"/>
</dbReference>
<protein>
    <submittedName>
        <fullName evidence="1">Uncharacterized protein</fullName>
    </submittedName>
</protein>
<evidence type="ECO:0000313" key="2">
    <source>
        <dbReference type="Proteomes" id="UP000271889"/>
    </source>
</evidence>
<sequence length="84" mass="9490">MLILFSAMTHGGVDFGVVDGWDAASRNRSTKRQKAMRQKPSKQTKLIAVITAITGTEPVNEQLWYGKHQSRQKKILRKLQKIPA</sequence>
<organism evidence="1 2">
    <name type="scientific">Cylicostephanus goldi</name>
    <name type="common">Nematode worm</name>
    <dbReference type="NCBI Taxonomy" id="71465"/>
    <lineage>
        <taxon>Eukaryota</taxon>
        <taxon>Metazoa</taxon>
        <taxon>Ecdysozoa</taxon>
        <taxon>Nematoda</taxon>
        <taxon>Chromadorea</taxon>
        <taxon>Rhabditida</taxon>
        <taxon>Rhabditina</taxon>
        <taxon>Rhabditomorpha</taxon>
        <taxon>Strongyloidea</taxon>
        <taxon>Strongylidae</taxon>
        <taxon>Cylicostephanus</taxon>
    </lineage>
</organism>
<proteinExistence type="predicted"/>
<reference evidence="1 2" key="1">
    <citation type="submission" date="2018-11" db="EMBL/GenBank/DDBJ databases">
        <authorList>
            <consortium name="Pathogen Informatics"/>
        </authorList>
    </citation>
    <scope>NUCLEOTIDE SEQUENCE [LARGE SCALE GENOMIC DNA]</scope>
</reference>
<name>A0A3P6TA50_CYLGO</name>
<accession>A0A3P6TA50</accession>
<keyword evidence="2" id="KW-1185">Reference proteome</keyword>
<dbReference type="AlphaFoldDB" id="A0A3P6TA50"/>
<dbReference type="EMBL" id="UYRV01017736">
    <property type="protein sequence ID" value="VDK63614.1"/>
    <property type="molecule type" value="Genomic_DNA"/>
</dbReference>
<gene>
    <name evidence="1" type="ORF">CGOC_LOCUS5726</name>
</gene>